<dbReference type="Proteomes" id="UP000275368">
    <property type="component" value="Chromosome"/>
</dbReference>
<dbReference type="Pfam" id="PF00455">
    <property type="entry name" value="DeoRC"/>
    <property type="match status" value="1"/>
</dbReference>
<dbReference type="Gene3D" id="3.40.50.1360">
    <property type="match status" value="1"/>
</dbReference>
<reference evidence="1 2" key="1">
    <citation type="submission" date="2018-11" db="EMBL/GenBank/DDBJ databases">
        <title>Complete genome sequence of Paenibacillus baekrokdamisoli strain KCTC 33723.</title>
        <authorList>
            <person name="Kang S.W."/>
            <person name="Lee K.C."/>
            <person name="Kim K.K."/>
            <person name="Kim J.S."/>
            <person name="Kim D.S."/>
            <person name="Ko S.H."/>
            <person name="Yang S.H."/>
            <person name="Lee J.S."/>
        </authorList>
    </citation>
    <scope>NUCLEOTIDE SEQUENCE [LARGE SCALE GENOMIC DNA]</scope>
    <source>
        <strain evidence="1 2">KCTC 33723</strain>
    </source>
</reference>
<dbReference type="SMART" id="SM00420">
    <property type="entry name" value="HTH_DEOR"/>
    <property type="match status" value="1"/>
</dbReference>
<protein>
    <submittedName>
        <fullName evidence="1">DeoR family transcriptional regulator</fullName>
    </submittedName>
</protein>
<dbReference type="OrthoDB" id="9797223at2"/>
<dbReference type="InterPro" id="IPR050313">
    <property type="entry name" value="Carb_Metab_HTH_regulators"/>
</dbReference>
<keyword evidence="2" id="KW-1185">Reference proteome</keyword>
<dbReference type="SMART" id="SM01134">
    <property type="entry name" value="DeoRC"/>
    <property type="match status" value="1"/>
</dbReference>
<organism evidence="1 2">
    <name type="scientific">Paenibacillus baekrokdamisoli</name>
    <dbReference type="NCBI Taxonomy" id="1712516"/>
    <lineage>
        <taxon>Bacteria</taxon>
        <taxon>Bacillati</taxon>
        <taxon>Bacillota</taxon>
        <taxon>Bacilli</taxon>
        <taxon>Bacillales</taxon>
        <taxon>Paenibacillaceae</taxon>
        <taxon>Paenibacillus</taxon>
    </lineage>
</organism>
<sequence length="273" mass="29631">MADTQSSKGQRRREQVMNVLKRQGRITVQEVVERFNVSEATARRDLELMEKSEPVIRTIGGAMYDGMNTVRELPFAEKEGLSFLEKERIAAAAAALIEEGDVVGLSGGTTNYYLAKLLKTRRGITVVTNTVNVAMELAGSDIQVVVTGGMMRHNSFELCGPLGEGMIGQLNLGKMFLGVDGVSSTGGITTYSEQEAHIAKAMIRRSQATYAMFDNTKIGKTSLFSIAPLSELQGFITDRPLPQQLAAAAESFGIQVFLAREEQHSDEAGFGSI</sequence>
<dbReference type="SUPFAM" id="SSF46785">
    <property type="entry name" value="Winged helix' DNA-binding domain"/>
    <property type="match status" value="1"/>
</dbReference>
<dbReference type="AlphaFoldDB" id="A0A3G9IRH8"/>
<dbReference type="InterPro" id="IPR037171">
    <property type="entry name" value="NagB/RpiA_transferase-like"/>
</dbReference>
<gene>
    <name evidence="1" type="ORF">Back11_28150</name>
</gene>
<accession>A0A3G9IRH8</accession>
<dbReference type="Pfam" id="PF08220">
    <property type="entry name" value="HTH_DeoR"/>
    <property type="match status" value="1"/>
</dbReference>
<dbReference type="InterPro" id="IPR014036">
    <property type="entry name" value="DeoR-like_C"/>
</dbReference>
<dbReference type="KEGG" id="pbk:Back11_28150"/>
<dbReference type="InterPro" id="IPR018356">
    <property type="entry name" value="Tscrpt_reg_HTH_DeoR_CS"/>
</dbReference>
<dbReference type="Gene3D" id="1.10.10.10">
    <property type="entry name" value="Winged helix-like DNA-binding domain superfamily/Winged helix DNA-binding domain"/>
    <property type="match status" value="1"/>
</dbReference>
<dbReference type="PANTHER" id="PTHR30363">
    <property type="entry name" value="HTH-TYPE TRANSCRIPTIONAL REGULATOR SRLR-RELATED"/>
    <property type="match status" value="1"/>
</dbReference>
<dbReference type="PANTHER" id="PTHR30363:SF44">
    <property type="entry name" value="AGA OPERON TRANSCRIPTIONAL REPRESSOR-RELATED"/>
    <property type="match status" value="1"/>
</dbReference>
<dbReference type="GO" id="GO:0003700">
    <property type="term" value="F:DNA-binding transcription factor activity"/>
    <property type="evidence" value="ECO:0007669"/>
    <property type="project" value="InterPro"/>
</dbReference>
<dbReference type="PROSITE" id="PS51000">
    <property type="entry name" value="HTH_DEOR_2"/>
    <property type="match status" value="1"/>
</dbReference>
<proteinExistence type="predicted"/>
<dbReference type="InterPro" id="IPR036388">
    <property type="entry name" value="WH-like_DNA-bd_sf"/>
</dbReference>
<name>A0A3G9IRH8_9BACL</name>
<dbReference type="EMBL" id="AP019308">
    <property type="protein sequence ID" value="BBH21470.1"/>
    <property type="molecule type" value="Genomic_DNA"/>
</dbReference>
<dbReference type="InterPro" id="IPR036390">
    <property type="entry name" value="WH_DNA-bd_sf"/>
</dbReference>
<dbReference type="SUPFAM" id="SSF100950">
    <property type="entry name" value="NagB/RpiA/CoA transferase-like"/>
    <property type="match status" value="1"/>
</dbReference>
<dbReference type="InterPro" id="IPR001034">
    <property type="entry name" value="DeoR_HTH"/>
</dbReference>
<dbReference type="PRINTS" id="PR00037">
    <property type="entry name" value="HTHLACR"/>
</dbReference>
<dbReference type="RefSeq" id="WP_125658020.1">
    <property type="nucleotide sequence ID" value="NZ_AP019308.1"/>
</dbReference>
<dbReference type="PROSITE" id="PS00894">
    <property type="entry name" value="HTH_DEOR_1"/>
    <property type="match status" value="1"/>
</dbReference>
<evidence type="ECO:0000313" key="2">
    <source>
        <dbReference type="Proteomes" id="UP000275368"/>
    </source>
</evidence>
<evidence type="ECO:0000313" key="1">
    <source>
        <dbReference type="EMBL" id="BBH21470.1"/>
    </source>
</evidence>